<dbReference type="Proteomes" id="UP001161247">
    <property type="component" value="Chromosome 6"/>
</dbReference>
<evidence type="ECO:0000313" key="1">
    <source>
        <dbReference type="EMBL" id="CAI9109510.1"/>
    </source>
</evidence>
<accession>A0AAV1DR57</accession>
<sequence>MDEEPIKSSSSSRSNGHDEVKKVLEELIRKDDEGGFVSFIRSYSENRGFRAIEQHYDDLMMWICSYSARRCATALLKGETGLAVDLNVPLRNGCYPLHLAAENLCSGLMYLFLHHGAHTDLQCGDKDSKYFRMLPLSVALEALRYHKYLSDWNPSISVFKLIYCLCFRELQEPLKTVKILSEKTQELENISFSLVREGKLVELAGLLFVAWNKLLAPPSDDNVDCSAIGQCVMESLASLIDQEYKLVNTGRNEALFRVGMKARDKEELLCSIDQVLLSRQRQISSTSFDGSRKQKDLVSKDLASNHLLQAPSSRAFHTCQIPRSLSIPKLYDLSEAHHRMNNITSKQPNVLSAMRWAYYGLTLMRLWRK</sequence>
<name>A0AAV1DR57_OLDCO</name>
<protein>
    <submittedName>
        <fullName evidence="1">OLC1v1009341C1</fullName>
    </submittedName>
</protein>
<dbReference type="SUPFAM" id="SSF48403">
    <property type="entry name" value="Ankyrin repeat"/>
    <property type="match status" value="1"/>
</dbReference>
<keyword evidence="2" id="KW-1185">Reference proteome</keyword>
<dbReference type="AlphaFoldDB" id="A0AAV1DR57"/>
<organism evidence="1 2">
    <name type="scientific">Oldenlandia corymbosa var. corymbosa</name>
    <dbReference type="NCBI Taxonomy" id="529605"/>
    <lineage>
        <taxon>Eukaryota</taxon>
        <taxon>Viridiplantae</taxon>
        <taxon>Streptophyta</taxon>
        <taxon>Embryophyta</taxon>
        <taxon>Tracheophyta</taxon>
        <taxon>Spermatophyta</taxon>
        <taxon>Magnoliopsida</taxon>
        <taxon>eudicotyledons</taxon>
        <taxon>Gunneridae</taxon>
        <taxon>Pentapetalae</taxon>
        <taxon>asterids</taxon>
        <taxon>lamiids</taxon>
        <taxon>Gentianales</taxon>
        <taxon>Rubiaceae</taxon>
        <taxon>Rubioideae</taxon>
        <taxon>Spermacoceae</taxon>
        <taxon>Hedyotis-Oldenlandia complex</taxon>
        <taxon>Oldenlandia</taxon>
    </lineage>
</organism>
<proteinExistence type="predicted"/>
<dbReference type="InterPro" id="IPR036770">
    <property type="entry name" value="Ankyrin_rpt-contain_sf"/>
</dbReference>
<dbReference type="EMBL" id="OX459123">
    <property type="protein sequence ID" value="CAI9109510.1"/>
    <property type="molecule type" value="Genomic_DNA"/>
</dbReference>
<dbReference type="Gene3D" id="1.25.40.20">
    <property type="entry name" value="Ankyrin repeat-containing domain"/>
    <property type="match status" value="1"/>
</dbReference>
<evidence type="ECO:0000313" key="2">
    <source>
        <dbReference type="Proteomes" id="UP001161247"/>
    </source>
</evidence>
<reference evidence="1" key="1">
    <citation type="submission" date="2023-03" db="EMBL/GenBank/DDBJ databases">
        <authorList>
            <person name="Julca I."/>
        </authorList>
    </citation>
    <scope>NUCLEOTIDE SEQUENCE</scope>
</reference>
<gene>
    <name evidence="1" type="ORF">OLC1_LOCUS17395</name>
</gene>